<dbReference type="Proteomes" id="UP000011758">
    <property type="component" value="Unassembled WGS sequence"/>
</dbReference>
<keyword evidence="1" id="KW-0812">Transmembrane</keyword>
<sequence>MSKYTFLKERYKKYLKYSLILFLSSLFIFLIVTSLNDSNNQTLKLISTVTFYLLTASGVESILLYVLSKILK</sequence>
<dbReference type="RefSeq" id="WP_004801090.1">
    <property type="nucleotide sequence ID" value="NZ_AUGJ01000001.1"/>
</dbReference>
<reference evidence="2 3" key="1">
    <citation type="submission" date="2013-02" db="EMBL/GenBank/DDBJ databases">
        <title>The Genome Sequence of Lactobacillus catenaformis F0143.</title>
        <authorList>
            <consortium name="The Broad Institute Genome Sequencing Platform"/>
            <person name="Earl A."/>
            <person name="Ward D."/>
            <person name="Feldgarden M."/>
            <person name="Gevers D."/>
            <person name="Izard J."/>
            <person name="Blanton J.M."/>
            <person name="Mathney J."/>
            <person name="Dewhirst F.E."/>
            <person name="Young S.K."/>
            <person name="Zeng Q."/>
            <person name="Gargeya S."/>
            <person name="Fitzgerald M."/>
            <person name="Haas B."/>
            <person name="Abouelleil A."/>
            <person name="Alvarado L."/>
            <person name="Arachchi H.M."/>
            <person name="Berlin A."/>
            <person name="Chapman S.B."/>
            <person name="Gearin G."/>
            <person name="Goldberg J."/>
            <person name="Griggs A."/>
            <person name="Gujja S."/>
            <person name="Hansen M."/>
            <person name="Heiman D."/>
            <person name="Howarth C."/>
            <person name="Larimer J."/>
            <person name="Lui A."/>
            <person name="MacDonald P.J.P."/>
            <person name="McCowen C."/>
            <person name="Montmayeur A."/>
            <person name="Murphy C."/>
            <person name="Neiman D."/>
            <person name="Pearson M."/>
            <person name="Priest M."/>
            <person name="Roberts A."/>
            <person name="Saif S."/>
            <person name="Shea T."/>
            <person name="Sisk P."/>
            <person name="Stolte C."/>
            <person name="Sykes S."/>
            <person name="Wortman J."/>
            <person name="Nusbaum C."/>
            <person name="Birren B."/>
        </authorList>
    </citation>
    <scope>NUCLEOTIDE SEQUENCE [LARGE SCALE GENOMIC DNA]</scope>
    <source>
        <strain evidence="2 3">OT 569</strain>
    </source>
</reference>
<name>M2PB88_9FIRM</name>
<accession>M2PB88</accession>
<protein>
    <submittedName>
        <fullName evidence="2">Uncharacterized protein</fullName>
    </submittedName>
</protein>
<gene>
    <name evidence="2" type="ORF">HMPREF9943_00079</name>
</gene>
<dbReference type="BioCyc" id="ECAT999415-HMP:GTTI-88-MONOMER"/>
<feature type="transmembrane region" description="Helical" evidence="1">
    <location>
        <begin position="45"/>
        <end position="67"/>
    </location>
</feature>
<dbReference type="AlphaFoldDB" id="M2PB88"/>
<organism evidence="2 3">
    <name type="scientific">Eggerthia catenaformis OT 569 = DSM 20559</name>
    <dbReference type="NCBI Taxonomy" id="999415"/>
    <lineage>
        <taxon>Bacteria</taxon>
        <taxon>Bacillati</taxon>
        <taxon>Bacillota</taxon>
        <taxon>Erysipelotrichia</taxon>
        <taxon>Erysipelotrichales</taxon>
        <taxon>Coprobacillaceae</taxon>
        <taxon>Eggerthia</taxon>
    </lineage>
</organism>
<dbReference type="EMBL" id="AGEJ01000001">
    <property type="protein sequence ID" value="EMD17647.1"/>
    <property type="molecule type" value="Genomic_DNA"/>
</dbReference>
<evidence type="ECO:0000313" key="3">
    <source>
        <dbReference type="Proteomes" id="UP000011758"/>
    </source>
</evidence>
<dbReference type="STRING" id="999415.HMPREF9943_00079"/>
<evidence type="ECO:0000256" key="1">
    <source>
        <dbReference type="SAM" id="Phobius"/>
    </source>
</evidence>
<keyword evidence="3" id="KW-1185">Reference proteome</keyword>
<feature type="transmembrane region" description="Helical" evidence="1">
    <location>
        <begin position="14"/>
        <end position="33"/>
    </location>
</feature>
<evidence type="ECO:0000313" key="2">
    <source>
        <dbReference type="EMBL" id="EMD17647.1"/>
    </source>
</evidence>
<keyword evidence="1" id="KW-0472">Membrane</keyword>
<comment type="caution">
    <text evidence="2">The sequence shown here is derived from an EMBL/GenBank/DDBJ whole genome shotgun (WGS) entry which is preliminary data.</text>
</comment>
<proteinExistence type="predicted"/>
<keyword evidence="1" id="KW-1133">Transmembrane helix</keyword>